<dbReference type="EMBL" id="CABR01000082">
    <property type="protein sequence ID" value="CBI10316.1"/>
    <property type="molecule type" value="Genomic_DNA"/>
</dbReference>
<dbReference type="CDD" id="cd17535">
    <property type="entry name" value="REC_NarL-like"/>
    <property type="match status" value="1"/>
</dbReference>
<dbReference type="InterPro" id="IPR011006">
    <property type="entry name" value="CheY-like_superfamily"/>
</dbReference>
<dbReference type="PRINTS" id="PR00038">
    <property type="entry name" value="HTHLUXR"/>
</dbReference>
<evidence type="ECO:0000256" key="1">
    <source>
        <dbReference type="ARBA" id="ARBA00022553"/>
    </source>
</evidence>
<dbReference type="InterPro" id="IPR039420">
    <property type="entry name" value="WalR-like"/>
</dbReference>
<reference evidence="7" key="1">
    <citation type="submission" date="2009-10" db="EMBL/GenBank/DDBJ databases">
        <title>Diversity of trophic interactions inside an arsenic-rich microbial ecosystem.</title>
        <authorList>
            <person name="Bertin P.N."/>
            <person name="Heinrich-Salmeron A."/>
            <person name="Pelletier E."/>
            <person name="Goulhen-Chollet F."/>
            <person name="Arsene-Ploetze F."/>
            <person name="Gallien S."/>
            <person name="Calteau A."/>
            <person name="Vallenet D."/>
            <person name="Casiot C."/>
            <person name="Chane-Woon-Ming B."/>
            <person name="Giloteaux L."/>
            <person name="Barakat M."/>
            <person name="Bonnefoy V."/>
            <person name="Bruneel O."/>
            <person name="Chandler M."/>
            <person name="Cleiss J."/>
            <person name="Duran R."/>
            <person name="Elbaz-Poulichet F."/>
            <person name="Fonknechten N."/>
            <person name="Lauga B."/>
            <person name="Mornico D."/>
            <person name="Ortet P."/>
            <person name="Schaeffer C."/>
            <person name="Siguier P."/>
            <person name="Alexander Thil Smith A."/>
            <person name="Van Dorsselaer A."/>
            <person name="Weissenbach J."/>
            <person name="Medigue C."/>
            <person name="Le Paslier D."/>
        </authorList>
    </citation>
    <scope>NUCLEOTIDE SEQUENCE</scope>
</reference>
<dbReference type="PROSITE" id="PS50043">
    <property type="entry name" value="HTH_LUXR_2"/>
    <property type="match status" value="1"/>
</dbReference>
<dbReference type="GO" id="GO:0006355">
    <property type="term" value="P:regulation of DNA-templated transcription"/>
    <property type="evidence" value="ECO:0007669"/>
    <property type="project" value="InterPro"/>
</dbReference>
<evidence type="ECO:0000256" key="3">
    <source>
        <dbReference type="ARBA" id="ARBA00023125"/>
    </source>
</evidence>
<dbReference type="Pfam" id="PF00072">
    <property type="entry name" value="Response_reg"/>
    <property type="match status" value="1"/>
</dbReference>
<dbReference type="Gene3D" id="3.40.50.2300">
    <property type="match status" value="1"/>
</dbReference>
<dbReference type="InterPro" id="IPR058245">
    <property type="entry name" value="NreC/VraR/RcsB-like_REC"/>
</dbReference>
<dbReference type="SMART" id="SM00421">
    <property type="entry name" value="HTH_LUXR"/>
    <property type="match status" value="1"/>
</dbReference>
<sequence length="223" mass="24853">MTKKIRVVLVDDHTLFRKGLAELLEHSGIISVIGIAGDNEKALYMLRELQPDVVIMDLHMPSMDGITLLTQLQQEGLQFPTLILTVSDSQDDMINALRAGAHGYLLKNMEPAELVDAIQRASKGETVVASTMTAKLVKMLHTKDDKKNSPLEQLTQREQQVLDWLSRGESNKVIARNLGISHETVKLHVHNIFAKLNIKSRVEAAIFAVEHRLNMSGSDMPKS</sequence>
<comment type="caution">
    <text evidence="7">The sequence shown here is derived from an EMBL/GenBank/DDBJ whole genome shotgun (WGS) entry which is preliminary data.</text>
</comment>
<accession>E6QSU4</accession>
<feature type="domain" description="Response regulatory" evidence="6">
    <location>
        <begin position="6"/>
        <end position="122"/>
    </location>
</feature>
<dbReference type="PROSITE" id="PS00622">
    <property type="entry name" value="HTH_LUXR_1"/>
    <property type="match status" value="1"/>
</dbReference>
<dbReference type="InterPro" id="IPR001789">
    <property type="entry name" value="Sig_transdc_resp-reg_receiver"/>
</dbReference>
<gene>
    <name evidence="7" type="primary">narL</name>
    <name evidence="7" type="ORF">CARN7_1094</name>
</gene>
<feature type="domain" description="HTH luxR-type" evidence="5">
    <location>
        <begin position="147"/>
        <end position="212"/>
    </location>
</feature>
<keyword evidence="1" id="KW-0597">Phosphoprotein</keyword>
<proteinExistence type="predicted"/>
<dbReference type="PANTHER" id="PTHR43214">
    <property type="entry name" value="TWO-COMPONENT RESPONSE REGULATOR"/>
    <property type="match status" value="1"/>
</dbReference>
<keyword evidence="4" id="KW-0804">Transcription</keyword>
<dbReference type="SMART" id="SM00448">
    <property type="entry name" value="REC"/>
    <property type="match status" value="1"/>
</dbReference>
<dbReference type="GO" id="GO:0000160">
    <property type="term" value="P:phosphorelay signal transduction system"/>
    <property type="evidence" value="ECO:0007669"/>
    <property type="project" value="InterPro"/>
</dbReference>
<organism evidence="7">
    <name type="scientific">mine drainage metagenome</name>
    <dbReference type="NCBI Taxonomy" id="410659"/>
    <lineage>
        <taxon>unclassified sequences</taxon>
        <taxon>metagenomes</taxon>
        <taxon>ecological metagenomes</taxon>
    </lineage>
</organism>
<name>E6QSU4_9ZZZZ</name>
<evidence type="ECO:0000256" key="2">
    <source>
        <dbReference type="ARBA" id="ARBA00023015"/>
    </source>
</evidence>
<dbReference type="SUPFAM" id="SSF46894">
    <property type="entry name" value="C-terminal effector domain of the bipartite response regulators"/>
    <property type="match status" value="1"/>
</dbReference>
<dbReference type="Pfam" id="PF00196">
    <property type="entry name" value="GerE"/>
    <property type="match status" value="1"/>
</dbReference>
<keyword evidence="3" id="KW-0238">DNA-binding</keyword>
<dbReference type="CDD" id="cd06170">
    <property type="entry name" value="LuxR_C_like"/>
    <property type="match status" value="1"/>
</dbReference>
<evidence type="ECO:0000313" key="7">
    <source>
        <dbReference type="EMBL" id="CBI10316.1"/>
    </source>
</evidence>
<dbReference type="PROSITE" id="PS50110">
    <property type="entry name" value="RESPONSE_REGULATORY"/>
    <property type="match status" value="1"/>
</dbReference>
<dbReference type="GO" id="GO:0003677">
    <property type="term" value="F:DNA binding"/>
    <property type="evidence" value="ECO:0007669"/>
    <property type="project" value="UniProtKB-KW"/>
</dbReference>
<dbReference type="InterPro" id="IPR016032">
    <property type="entry name" value="Sig_transdc_resp-reg_C-effctor"/>
</dbReference>
<dbReference type="AlphaFoldDB" id="E6QSU4"/>
<dbReference type="InterPro" id="IPR000792">
    <property type="entry name" value="Tscrpt_reg_LuxR_C"/>
</dbReference>
<evidence type="ECO:0000259" key="6">
    <source>
        <dbReference type="PROSITE" id="PS50110"/>
    </source>
</evidence>
<dbReference type="SUPFAM" id="SSF52172">
    <property type="entry name" value="CheY-like"/>
    <property type="match status" value="1"/>
</dbReference>
<dbReference type="PANTHER" id="PTHR43214:SF41">
    <property type="entry name" value="NITRATE_NITRITE RESPONSE REGULATOR PROTEIN NARP"/>
    <property type="match status" value="1"/>
</dbReference>
<keyword evidence="2" id="KW-0805">Transcription regulation</keyword>
<evidence type="ECO:0000256" key="4">
    <source>
        <dbReference type="ARBA" id="ARBA00023163"/>
    </source>
</evidence>
<evidence type="ECO:0000259" key="5">
    <source>
        <dbReference type="PROSITE" id="PS50043"/>
    </source>
</evidence>
<protein>
    <submittedName>
        <fullName evidence="7">Nitrate/nitrite response regulator protein</fullName>
    </submittedName>
</protein>